<dbReference type="HOGENOM" id="CLU_2210542_0_0_1"/>
<dbReference type="Proteomes" id="UP000007129">
    <property type="component" value="Unassembled WGS sequence"/>
</dbReference>
<evidence type="ECO:0000313" key="1">
    <source>
        <dbReference type="EMBL" id="EKG09668.1"/>
    </source>
</evidence>
<gene>
    <name evidence="1" type="ORF">MPH_13263</name>
</gene>
<accession>K2R670</accession>
<protein>
    <recommendedName>
        <fullName evidence="3">Beta-ketoacyl synthase</fullName>
    </recommendedName>
</protein>
<sequence>MGRAIVPVLRGEADALHPLFDQGDLLKQCYHLVFCTDKVHALLHAYLQPLSHKRADLRVCEIGAGTGGTTTAVLDALCPSGARAKGDSRLLRYTYTDVSAGFFDNAA</sequence>
<reference evidence="1 2" key="1">
    <citation type="journal article" date="2012" name="BMC Genomics">
        <title>Tools to kill: Genome of one of the most destructive plant pathogenic fungi Macrophomina phaseolina.</title>
        <authorList>
            <person name="Islam M.S."/>
            <person name="Haque M.S."/>
            <person name="Islam M.M."/>
            <person name="Emdad E.M."/>
            <person name="Halim A."/>
            <person name="Hossen Q.M.M."/>
            <person name="Hossain M.Z."/>
            <person name="Ahmed B."/>
            <person name="Rahim S."/>
            <person name="Rahman M.S."/>
            <person name="Alam M.M."/>
            <person name="Hou S."/>
            <person name="Wan X."/>
            <person name="Saito J.A."/>
            <person name="Alam M."/>
        </authorList>
    </citation>
    <scope>NUCLEOTIDE SEQUENCE [LARGE SCALE GENOMIC DNA]</scope>
    <source>
        <strain evidence="1 2">MS6</strain>
    </source>
</reference>
<dbReference type="Gene3D" id="3.40.50.150">
    <property type="entry name" value="Vaccinia Virus protein VP39"/>
    <property type="match status" value="1"/>
</dbReference>
<dbReference type="SUPFAM" id="SSF53335">
    <property type="entry name" value="S-adenosyl-L-methionine-dependent methyltransferases"/>
    <property type="match status" value="1"/>
</dbReference>
<dbReference type="InterPro" id="IPR029063">
    <property type="entry name" value="SAM-dependent_MTases_sf"/>
</dbReference>
<dbReference type="EMBL" id="AHHD01000573">
    <property type="protein sequence ID" value="EKG09668.1"/>
    <property type="molecule type" value="Genomic_DNA"/>
</dbReference>
<organism evidence="1 2">
    <name type="scientific">Macrophomina phaseolina (strain MS6)</name>
    <name type="common">Charcoal rot fungus</name>
    <dbReference type="NCBI Taxonomy" id="1126212"/>
    <lineage>
        <taxon>Eukaryota</taxon>
        <taxon>Fungi</taxon>
        <taxon>Dikarya</taxon>
        <taxon>Ascomycota</taxon>
        <taxon>Pezizomycotina</taxon>
        <taxon>Dothideomycetes</taxon>
        <taxon>Dothideomycetes incertae sedis</taxon>
        <taxon>Botryosphaeriales</taxon>
        <taxon>Botryosphaeriaceae</taxon>
        <taxon>Macrophomina</taxon>
    </lineage>
</organism>
<dbReference type="InParanoid" id="K2R670"/>
<evidence type="ECO:0008006" key="3">
    <source>
        <dbReference type="Google" id="ProtNLM"/>
    </source>
</evidence>
<proteinExistence type="predicted"/>
<dbReference type="AlphaFoldDB" id="K2R670"/>
<dbReference type="eggNOG" id="KOG1202">
    <property type="taxonomic scope" value="Eukaryota"/>
</dbReference>
<name>K2R670_MACPH</name>
<dbReference type="VEuPathDB" id="FungiDB:MPH_13263"/>
<comment type="caution">
    <text evidence="1">The sequence shown here is derived from an EMBL/GenBank/DDBJ whole genome shotgun (WGS) entry which is preliminary data.</text>
</comment>
<dbReference type="STRING" id="1126212.K2R670"/>
<evidence type="ECO:0000313" key="2">
    <source>
        <dbReference type="Proteomes" id="UP000007129"/>
    </source>
</evidence>